<accession>A0A1Y0ISL6</accession>
<evidence type="ECO:0000313" key="1">
    <source>
        <dbReference type="EMBL" id="ARU62999.1"/>
    </source>
</evidence>
<dbReference type="AlphaFoldDB" id="A0A1Y0ISL6"/>
<evidence type="ECO:0000313" key="2">
    <source>
        <dbReference type="Proteomes" id="UP000195437"/>
    </source>
</evidence>
<dbReference type="EMBL" id="CP021434">
    <property type="protein sequence ID" value="ARU62999.1"/>
    <property type="molecule type" value="Genomic_DNA"/>
</dbReference>
<dbReference type="Proteomes" id="UP000195437">
    <property type="component" value="Chromosome"/>
</dbReference>
<name>A0A1Y0ISL6_9BACL</name>
<proteinExistence type="predicted"/>
<protein>
    <submittedName>
        <fullName evidence="1">Uncharacterized protein</fullName>
    </submittedName>
</protein>
<dbReference type="KEGG" id="tum:CBW65_19935"/>
<gene>
    <name evidence="1" type="ORF">CBW65_19935</name>
</gene>
<organism evidence="1 2">
    <name type="scientific">Tumebacillus avium</name>
    <dbReference type="NCBI Taxonomy" id="1903704"/>
    <lineage>
        <taxon>Bacteria</taxon>
        <taxon>Bacillati</taxon>
        <taxon>Bacillota</taxon>
        <taxon>Bacilli</taxon>
        <taxon>Bacillales</taxon>
        <taxon>Alicyclobacillaceae</taxon>
        <taxon>Tumebacillus</taxon>
    </lineage>
</organism>
<reference evidence="2" key="1">
    <citation type="submission" date="2017-05" db="EMBL/GenBank/DDBJ databases">
        <authorList>
            <person name="Sung H."/>
        </authorList>
    </citation>
    <scope>NUCLEOTIDE SEQUENCE [LARGE SCALE GENOMIC DNA]</scope>
    <source>
        <strain evidence="2">AR23208</strain>
    </source>
</reference>
<keyword evidence="2" id="KW-1185">Reference proteome</keyword>
<sequence>MFLSDFDLDMPYMMNEQKVADIMKERNCSFNEATKLDYELNWKCKRHTFRLQTRCITAMFERLFGKMKTEDCWKIIVECVDSPIEDGLVNISGVLHVRNHFDYTSFIPLSESEKKKKALELLMNGVYKICEQKGWDSDLFDRVNKLIQELDYTNQWVWKKPLKSPDSSYFAEVLCEHDLQSMEISLLIKEKSGREIIRKKVIEELPDEFAYAKHLGKLKWLSTDEVALVNKKGDRMWAVKVTFE</sequence>